<dbReference type="Gene3D" id="3.30.1490.100">
    <property type="entry name" value="DNA polymerase, Y-family, little finger domain"/>
    <property type="match status" value="1"/>
</dbReference>
<protein>
    <recommendedName>
        <fullName evidence="2">DNA polymerase IV</fullName>
        <shortName evidence="2">Pol IV</shortName>
        <ecNumber evidence="2">2.7.7.7</ecNumber>
    </recommendedName>
</protein>
<evidence type="ECO:0000259" key="3">
    <source>
        <dbReference type="PROSITE" id="PS50173"/>
    </source>
</evidence>
<dbReference type="Pfam" id="PF00817">
    <property type="entry name" value="IMS"/>
    <property type="match status" value="1"/>
</dbReference>
<keyword evidence="2" id="KW-0227">DNA damage</keyword>
<dbReference type="GO" id="GO:0042276">
    <property type="term" value="P:error-prone translesion synthesis"/>
    <property type="evidence" value="ECO:0007669"/>
    <property type="project" value="TreeGrafter"/>
</dbReference>
<accession>A0A5S9MC27</accession>
<dbReference type="InterPro" id="IPR017961">
    <property type="entry name" value="DNA_pol_Y-fam_little_finger"/>
</dbReference>
<dbReference type="EMBL" id="AP021906">
    <property type="protein sequence ID" value="BBP90498.1"/>
    <property type="molecule type" value="Genomic_DNA"/>
</dbReference>
<dbReference type="NCBIfam" id="NF002848">
    <property type="entry name" value="PRK03103.1"/>
    <property type="match status" value="1"/>
</dbReference>
<dbReference type="HAMAP" id="MF_01113">
    <property type="entry name" value="DNApol_IV"/>
    <property type="match status" value="1"/>
</dbReference>
<comment type="function">
    <text evidence="2">Poorly processive, error-prone DNA polymerase involved in untargeted mutagenesis. Copies undamaged DNA at stalled replication forks, which arise in vivo from mismatched or misaligned primer ends. These misaligned primers can be extended by PolIV. Exhibits no 3'-5' exonuclease (proofreading) activity. May be involved in translesional synthesis, in conjunction with the beta clamp from PolIII.</text>
</comment>
<dbReference type="Pfam" id="PF11799">
    <property type="entry name" value="IMS_C"/>
    <property type="match status" value="1"/>
</dbReference>
<evidence type="ECO:0000313" key="4">
    <source>
        <dbReference type="EMBL" id="BBP90498.1"/>
    </source>
</evidence>
<keyword evidence="2" id="KW-0235">DNA replication</keyword>
<sequence length="412" mass="46110">MNERAILLVDMQSFYASVEKVEAPHLKDVPLIVSGDPERRSGVVLAACPLAKKQGVQNASRLWEAKEKCPEAVVVRPRMQRYLDVSVMMTELLEQYTDLVEPYSIDEQFLDITGSVTLLGSPREIAQNIQTTIMNQTGIYARVGIGPNKVLAKMACDHFAKKHTSGIYELRADRVAADLWPLPIGKLFGVGKRMEHHLKRMGISTIGTLAAYPLDRLKKRWGINGELLQRTALGHDPSPVTLHTHDQQKAVGHHMTLPHDYASFEDIKVALLELSEEVARRARFKHYVGQTVSVGVRGADFSHPTGFHRQIKLHSPTQYGTDIAEAAIQLCQQHWDGQPIRSVGITLSQLQPDSQYQLSLFDHHFKKKDRLSKVFDAIHMKYGPAALLHASSLTSAGQAYHRAEKKIGGHYK</sequence>
<comment type="catalytic activity">
    <reaction evidence="2">
        <text>DNA(n) + a 2'-deoxyribonucleoside 5'-triphosphate = DNA(n+1) + diphosphate</text>
        <dbReference type="Rhea" id="RHEA:22508"/>
        <dbReference type="Rhea" id="RHEA-COMP:17339"/>
        <dbReference type="Rhea" id="RHEA-COMP:17340"/>
        <dbReference type="ChEBI" id="CHEBI:33019"/>
        <dbReference type="ChEBI" id="CHEBI:61560"/>
        <dbReference type="ChEBI" id="CHEBI:173112"/>
        <dbReference type="EC" id="2.7.7.7"/>
    </reaction>
</comment>
<dbReference type="InterPro" id="IPR043502">
    <property type="entry name" value="DNA/RNA_pol_sf"/>
</dbReference>
<feature type="binding site" evidence="2">
    <location>
        <position position="106"/>
    </location>
    <ligand>
        <name>Mg(2+)</name>
        <dbReference type="ChEBI" id="CHEBI:18420"/>
    </ligand>
</feature>
<comment type="cofactor">
    <cofactor evidence="2">
        <name>Mg(2+)</name>
        <dbReference type="ChEBI" id="CHEBI:18420"/>
    </cofactor>
    <text evidence="2">Binds 2 magnesium ions per subunit.</text>
</comment>
<feature type="binding site" evidence="2">
    <location>
        <position position="10"/>
    </location>
    <ligand>
        <name>Mg(2+)</name>
        <dbReference type="ChEBI" id="CHEBI:18420"/>
    </ligand>
</feature>
<keyword evidence="2" id="KW-0479">Metal-binding</keyword>
<dbReference type="GO" id="GO:0009432">
    <property type="term" value="P:SOS response"/>
    <property type="evidence" value="ECO:0007669"/>
    <property type="project" value="TreeGrafter"/>
</dbReference>
<dbReference type="GO" id="GO:0005829">
    <property type="term" value="C:cytosol"/>
    <property type="evidence" value="ECO:0007669"/>
    <property type="project" value="TreeGrafter"/>
</dbReference>
<proteinExistence type="inferred from homology"/>
<keyword evidence="2" id="KW-0963">Cytoplasm</keyword>
<comment type="similarity">
    <text evidence="1 2">Belongs to the DNA polymerase type-Y family.</text>
</comment>
<keyword evidence="2" id="KW-0238">DNA-binding</keyword>
<dbReference type="GO" id="GO:0003887">
    <property type="term" value="F:DNA-directed DNA polymerase activity"/>
    <property type="evidence" value="ECO:0007669"/>
    <property type="project" value="UniProtKB-UniRule"/>
</dbReference>
<keyword evidence="2" id="KW-0548">Nucleotidyltransferase</keyword>
<keyword evidence="2" id="KW-0234">DNA repair</keyword>
<dbReference type="Gene3D" id="1.10.150.20">
    <property type="entry name" value="5' to 3' exonuclease, C-terminal subdomain"/>
    <property type="match status" value="1"/>
</dbReference>
<name>A0A5S9MC27_BACIA</name>
<dbReference type="InterPro" id="IPR050116">
    <property type="entry name" value="DNA_polymerase-Y"/>
</dbReference>
<dbReference type="Gene3D" id="3.30.70.270">
    <property type="match status" value="1"/>
</dbReference>
<feature type="site" description="Substrate discrimination" evidence="2">
    <location>
        <position position="15"/>
    </location>
</feature>
<dbReference type="GO" id="GO:0003684">
    <property type="term" value="F:damaged DNA binding"/>
    <property type="evidence" value="ECO:0007669"/>
    <property type="project" value="InterPro"/>
</dbReference>
<keyword evidence="2" id="KW-0808">Transferase</keyword>
<gene>
    <name evidence="4" type="primary">dinB2</name>
    <name evidence="2" type="synonym">dinB</name>
    <name evidence="4" type="ORF">BsIDN1_41160</name>
</gene>
<evidence type="ECO:0000256" key="1">
    <source>
        <dbReference type="ARBA" id="ARBA00010945"/>
    </source>
</evidence>
<feature type="active site" evidence="2">
    <location>
        <position position="107"/>
    </location>
</feature>
<dbReference type="GO" id="GO:0006281">
    <property type="term" value="P:DNA repair"/>
    <property type="evidence" value="ECO:0007669"/>
    <property type="project" value="UniProtKB-UniRule"/>
</dbReference>
<dbReference type="GO" id="GO:0000287">
    <property type="term" value="F:magnesium ion binding"/>
    <property type="evidence" value="ECO:0007669"/>
    <property type="project" value="UniProtKB-UniRule"/>
</dbReference>
<dbReference type="SUPFAM" id="SSF100879">
    <property type="entry name" value="Lesion bypass DNA polymerase (Y-family), little finger domain"/>
    <property type="match status" value="1"/>
</dbReference>
<dbReference type="InterPro" id="IPR001126">
    <property type="entry name" value="UmuC"/>
</dbReference>
<dbReference type="InterPro" id="IPR022880">
    <property type="entry name" value="DNApol_IV"/>
</dbReference>
<dbReference type="PROSITE" id="PS50173">
    <property type="entry name" value="UMUC"/>
    <property type="match status" value="1"/>
</dbReference>
<keyword evidence="2" id="KW-0239">DNA-directed DNA polymerase</keyword>
<dbReference type="AlphaFoldDB" id="A0A5S9MC27"/>
<comment type="subunit">
    <text evidence="2">Monomer.</text>
</comment>
<dbReference type="PANTHER" id="PTHR11076">
    <property type="entry name" value="DNA REPAIR POLYMERASE UMUC / TRANSFERASE FAMILY MEMBER"/>
    <property type="match status" value="1"/>
</dbReference>
<dbReference type="Gene3D" id="3.40.1170.60">
    <property type="match status" value="1"/>
</dbReference>
<evidence type="ECO:0000256" key="2">
    <source>
        <dbReference type="HAMAP-Rule" id="MF_01113"/>
    </source>
</evidence>
<dbReference type="Proteomes" id="UP000464658">
    <property type="component" value="Chromosome"/>
</dbReference>
<keyword evidence="2" id="KW-0460">Magnesium</keyword>
<reference evidence="4 5" key="1">
    <citation type="submission" date="2019-12" db="EMBL/GenBank/DDBJ databases">
        <title>Full genome sequence of a Bacillus safensis strain isolated from commercially available natto in Indonesia.</title>
        <authorList>
            <person name="Yoshida M."/>
            <person name="Uomi M."/>
            <person name="Waturangi D."/>
            <person name="Ekaputri J.J."/>
            <person name="Setiamarga D.H.E."/>
        </authorList>
    </citation>
    <scope>NUCLEOTIDE SEQUENCE [LARGE SCALE GENOMIC DNA]</scope>
    <source>
        <strain evidence="4 5">IDN1</strain>
    </source>
</reference>
<dbReference type="InterPro" id="IPR043128">
    <property type="entry name" value="Rev_trsase/Diguanyl_cyclase"/>
</dbReference>
<dbReference type="EC" id="2.7.7.7" evidence="2"/>
<evidence type="ECO:0000313" key="5">
    <source>
        <dbReference type="Proteomes" id="UP000464658"/>
    </source>
</evidence>
<dbReference type="SUPFAM" id="SSF56672">
    <property type="entry name" value="DNA/RNA polymerases"/>
    <property type="match status" value="1"/>
</dbReference>
<dbReference type="PANTHER" id="PTHR11076:SF35">
    <property type="entry name" value="DNA REPAIR PROTEIN HOMOLOG YOBH"/>
    <property type="match status" value="1"/>
</dbReference>
<dbReference type="CDD" id="cd01700">
    <property type="entry name" value="PolY_Pol_V_umuC"/>
    <property type="match status" value="1"/>
</dbReference>
<organism evidence="4 5">
    <name type="scientific">Bacillus safensis</name>
    <dbReference type="NCBI Taxonomy" id="561879"/>
    <lineage>
        <taxon>Bacteria</taxon>
        <taxon>Bacillati</taxon>
        <taxon>Bacillota</taxon>
        <taxon>Bacilli</taxon>
        <taxon>Bacillales</taxon>
        <taxon>Bacillaceae</taxon>
        <taxon>Bacillus</taxon>
    </lineage>
</organism>
<dbReference type="InterPro" id="IPR036775">
    <property type="entry name" value="DNA_pol_Y-fam_lit_finger_sf"/>
</dbReference>
<feature type="domain" description="UmuC" evidence="3">
    <location>
        <begin position="6"/>
        <end position="191"/>
    </location>
</feature>
<keyword evidence="2" id="KW-0515">Mutator protein</keyword>
<dbReference type="GO" id="GO:0006261">
    <property type="term" value="P:DNA-templated DNA replication"/>
    <property type="evidence" value="ECO:0007669"/>
    <property type="project" value="UniProtKB-UniRule"/>
</dbReference>
<comment type="subcellular location">
    <subcellularLocation>
        <location evidence="2">Cytoplasm</location>
    </subcellularLocation>
</comment>